<evidence type="ECO:0000256" key="8">
    <source>
        <dbReference type="ARBA" id="ARBA00023328"/>
    </source>
</evidence>
<dbReference type="InterPro" id="IPR005549">
    <property type="entry name" value="Kinetochore_Nuf2_N"/>
</dbReference>
<name>A0AAE1INV3_9FABA</name>
<sequence length="442" mass="50652">MSKFEYPLLSRREITDVLAQFQIANVSEQQLVYPKPEIVSELYFQILRHLDSLPEEDHVEFDALEHLENPDLHVDSVRVMKLYSRIKEVVASLNFPGKFTLKDLLTPEANRTEFFLGALLNFCLHRETRFNSITDIVDEVNLLEEEQGKLETKISQLKSEIAGYNEAREREATLVQEVDAKVKELRQTIGALNTNQMSLRATFRKLKEKTGEMDGKISSAEFALVQSAQENANLRSKIVQSPDKLQRALEEQRLAREEAKNAERSAMQTFHEKNALVDLFSKVEKKMSKHFAQMQAIQDQVNSSKEIEKNLKALRAKLSDEEVLEKSLDVKLVERKGKLEQLGELMKQLEKERDIKSEEATTYLNGVKLEAESKRHHLEERQKNVEAVLAEVDATNTTIKSVKESGAAKVEMLAGKHEELIKQFQQYKDLFAHVIESGSRAD</sequence>
<evidence type="ECO:0000259" key="10">
    <source>
        <dbReference type="Pfam" id="PF03800"/>
    </source>
</evidence>
<evidence type="ECO:0000256" key="6">
    <source>
        <dbReference type="ARBA" id="ARBA00023054"/>
    </source>
</evidence>
<evidence type="ECO:0000256" key="2">
    <source>
        <dbReference type="ARBA" id="ARBA00005498"/>
    </source>
</evidence>
<comment type="similarity">
    <text evidence="2">Belongs to the NUF2 family.</text>
</comment>
<feature type="coiled-coil region" evidence="9">
    <location>
        <begin position="140"/>
        <end position="195"/>
    </location>
</feature>
<evidence type="ECO:0000313" key="12">
    <source>
        <dbReference type="Proteomes" id="UP001293593"/>
    </source>
</evidence>
<feature type="domain" description="Kinetochore protein Nuf2 N-terminal" evidence="10">
    <location>
        <begin position="4"/>
        <end position="140"/>
    </location>
</feature>
<evidence type="ECO:0000256" key="7">
    <source>
        <dbReference type="ARBA" id="ARBA00023306"/>
    </source>
</evidence>
<dbReference type="EMBL" id="JAWXYG010000014">
    <property type="protein sequence ID" value="KAK4254382.1"/>
    <property type="molecule type" value="Genomic_DNA"/>
</dbReference>
<keyword evidence="6 9" id="KW-0175">Coiled coil</keyword>
<keyword evidence="12" id="KW-1185">Reference proteome</keyword>
<proteinExistence type="inferred from homology"/>
<organism evidence="11 12">
    <name type="scientific">Acacia crassicarpa</name>
    <name type="common">northern wattle</name>
    <dbReference type="NCBI Taxonomy" id="499986"/>
    <lineage>
        <taxon>Eukaryota</taxon>
        <taxon>Viridiplantae</taxon>
        <taxon>Streptophyta</taxon>
        <taxon>Embryophyta</taxon>
        <taxon>Tracheophyta</taxon>
        <taxon>Spermatophyta</taxon>
        <taxon>Magnoliopsida</taxon>
        <taxon>eudicotyledons</taxon>
        <taxon>Gunneridae</taxon>
        <taxon>Pentapetalae</taxon>
        <taxon>rosids</taxon>
        <taxon>fabids</taxon>
        <taxon>Fabales</taxon>
        <taxon>Fabaceae</taxon>
        <taxon>Caesalpinioideae</taxon>
        <taxon>mimosoid clade</taxon>
        <taxon>Acacieae</taxon>
        <taxon>Acacia</taxon>
    </lineage>
</organism>
<keyword evidence="7" id="KW-0131">Cell cycle</keyword>
<dbReference type="Proteomes" id="UP001293593">
    <property type="component" value="Unassembled WGS sequence"/>
</dbReference>
<comment type="subcellular location">
    <subcellularLocation>
        <location evidence="1">Chromosome</location>
        <location evidence="1">Centromere</location>
    </subcellularLocation>
</comment>
<accession>A0AAE1INV3</accession>
<evidence type="ECO:0000256" key="1">
    <source>
        <dbReference type="ARBA" id="ARBA00004584"/>
    </source>
</evidence>
<protein>
    <recommendedName>
        <fullName evidence="10">Kinetochore protein Nuf2 N-terminal domain-containing protein</fullName>
    </recommendedName>
</protein>
<dbReference type="PANTHER" id="PTHR48441">
    <property type="match status" value="1"/>
</dbReference>
<gene>
    <name evidence="11" type="ORF">QN277_009772</name>
</gene>
<dbReference type="Pfam" id="PF03800">
    <property type="entry name" value="Nuf2"/>
    <property type="match status" value="1"/>
</dbReference>
<evidence type="ECO:0000256" key="3">
    <source>
        <dbReference type="ARBA" id="ARBA00022454"/>
    </source>
</evidence>
<reference evidence="11" key="1">
    <citation type="submission" date="2023-10" db="EMBL/GenBank/DDBJ databases">
        <title>Chromosome-level genome of the transformable northern wattle, Acacia crassicarpa.</title>
        <authorList>
            <person name="Massaro I."/>
            <person name="Sinha N.R."/>
            <person name="Poethig S."/>
            <person name="Leichty A.R."/>
        </authorList>
    </citation>
    <scope>NUCLEOTIDE SEQUENCE</scope>
    <source>
        <strain evidence="11">Acra3RX</strain>
        <tissue evidence="11">Leaf</tissue>
    </source>
</reference>
<keyword evidence="4" id="KW-0132">Cell division</keyword>
<keyword evidence="8" id="KW-0137">Centromere</keyword>
<dbReference type="InterPro" id="IPR038275">
    <property type="entry name" value="Nuf2_N_sf"/>
</dbReference>
<keyword evidence="3" id="KW-0158">Chromosome</keyword>
<dbReference type="GO" id="GO:0051301">
    <property type="term" value="P:cell division"/>
    <property type="evidence" value="ECO:0007669"/>
    <property type="project" value="UniProtKB-KW"/>
</dbReference>
<evidence type="ECO:0000313" key="11">
    <source>
        <dbReference type="EMBL" id="KAK4254382.1"/>
    </source>
</evidence>
<keyword evidence="5" id="KW-0498">Mitosis</keyword>
<evidence type="ECO:0000256" key="9">
    <source>
        <dbReference type="SAM" id="Coils"/>
    </source>
</evidence>
<evidence type="ECO:0000256" key="5">
    <source>
        <dbReference type="ARBA" id="ARBA00022776"/>
    </source>
</evidence>
<dbReference type="Gene3D" id="1.10.418.60">
    <property type="entry name" value="Ncd80 complex, Nuf2 subunit"/>
    <property type="match status" value="1"/>
</dbReference>
<dbReference type="GO" id="GO:0031262">
    <property type="term" value="C:Ndc80 complex"/>
    <property type="evidence" value="ECO:0007669"/>
    <property type="project" value="InterPro"/>
</dbReference>
<dbReference type="PANTHER" id="PTHR48441:SF1">
    <property type="entry name" value="NT-3"/>
    <property type="match status" value="1"/>
</dbReference>
<comment type="caution">
    <text evidence="11">The sequence shown here is derived from an EMBL/GenBank/DDBJ whole genome shotgun (WGS) entry which is preliminary data.</text>
</comment>
<dbReference type="AlphaFoldDB" id="A0AAE1INV3"/>
<feature type="coiled-coil region" evidence="9">
    <location>
        <begin position="297"/>
        <end position="359"/>
    </location>
</feature>
<evidence type="ECO:0000256" key="4">
    <source>
        <dbReference type="ARBA" id="ARBA00022618"/>
    </source>
</evidence>